<name>A0A450XWZ3_9GAMM</name>
<evidence type="ECO:0000313" key="1">
    <source>
        <dbReference type="EMBL" id="VFK19418.1"/>
    </source>
</evidence>
<evidence type="ECO:0008006" key="3">
    <source>
        <dbReference type="Google" id="ProtNLM"/>
    </source>
</evidence>
<sequence>MQPKIVRVMMVILTGVVIGGCVNLPAVRTYADETAKLSAAFEPMLGASVSSCTNKYAHKKLITSIHFDPVAVEKAGKELCAPIKEENKAISSLNSLLEQYATTMAALADDKLPIYKTETDGLAASFGKLKRPGTEQNLIPKEKLTAIASLGELLGRLATQHKQEEAIRDLLKEEMAVSAIVDALRDYAVLNYQAWLSDEEREMKTLLTSLKQSEKEEPLASRYVANVLFSEKRKVEERTKAVEAFISSTAKLKKAHSELRKKLNVMNDRVLLEKLIEFAEEVKDVRKKVSEAI</sequence>
<gene>
    <name evidence="1" type="ORF">BECKLPF1236A_GA0070988_102236</name>
    <name evidence="2" type="ORF">BECKLPF1236C_GA0070990_102246</name>
</gene>
<proteinExistence type="predicted"/>
<dbReference type="EMBL" id="CAADFM010000223">
    <property type="protein sequence ID" value="VFK19418.1"/>
    <property type="molecule type" value="Genomic_DNA"/>
</dbReference>
<protein>
    <recommendedName>
        <fullName evidence="3">Lipoprotein</fullName>
    </recommendedName>
</protein>
<dbReference type="PROSITE" id="PS51257">
    <property type="entry name" value="PROKAR_LIPOPROTEIN"/>
    <property type="match status" value="1"/>
</dbReference>
<accession>A0A450XWZ3</accession>
<dbReference type="EMBL" id="CAADFP010000224">
    <property type="protein sequence ID" value="VFK33800.1"/>
    <property type="molecule type" value="Genomic_DNA"/>
</dbReference>
<organism evidence="2">
    <name type="scientific">Candidatus Kentrum sp. LPFa</name>
    <dbReference type="NCBI Taxonomy" id="2126335"/>
    <lineage>
        <taxon>Bacteria</taxon>
        <taxon>Pseudomonadati</taxon>
        <taxon>Pseudomonadota</taxon>
        <taxon>Gammaproteobacteria</taxon>
        <taxon>Candidatus Kentrum</taxon>
    </lineage>
</organism>
<reference evidence="2" key="1">
    <citation type="submission" date="2019-02" db="EMBL/GenBank/DDBJ databases">
        <authorList>
            <person name="Gruber-Vodicka R. H."/>
            <person name="Seah K. B. B."/>
        </authorList>
    </citation>
    <scope>NUCLEOTIDE SEQUENCE</scope>
    <source>
        <strain evidence="1">BECK_S312</strain>
        <strain evidence="2">BECK_S426</strain>
    </source>
</reference>
<evidence type="ECO:0000313" key="2">
    <source>
        <dbReference type="EMBL" id="VFK33800.1"/>
    </source>
</evidence>
<dbReference type="AlphaFoldDB" id="A0A450XWZ3"/>